<feature type="transmembrane region" description="Helical" evidence="6">
    <location>
        <begin position="138"/>
        <end position="165"/>
    </location>
</feature>
<gene>
    <name evidence="8" type="ORF">UCREL1_2586</name>
</gene>
<evidence type="ECO:0000313" key="9">
    <source>
        <dbReference type="Proteomes" id="UP000012174"/>
    </source>
</evidence>
<evidence type="ECO:0000256" key="5">
    <source>
        <dbReference type="ARBA" id="ARBA00038359"/>
    </source>
</evidence>
<keyword evidence="4 6" id="KW-0472">Membrane</keyword>
<feature type="transmembrane region" description="Helical" evidence="6">
    <location>
        <begin position="51"/>
        <end position="69"/>
    </location>
</feature>
<dbReference type="STRING" id="1287681.M7TUL9"/>
<dbReference type="OrthoDB" id="5372266at2759"/>
<dbReference type="HOGENOM" id="CLU_924459_0_0_1"/>
<dbReference type="PANTHER" id="PTHR33048">
    <property type="entry name" value="PTH11-LIKE INTEGRAL MEMBRANE PROTEIN (AFU_ORTHOLOGUE AFUA_5G11245)"/>
    <property type="match status" value="1"/>
</dbReference>
<feature type="domain" description="Rhodopsin" evidence="7">
    <location>
        <begin position="31"/>
        <end position="279"/>
    </location>
</feature>
<evidence type="ECO:0000256" key="6">
    <source>
        <dbReference type="SAM" id="Phobius"/>
    </source>
</evidence>
<feature type="transmembrane region" description="Helical" evidence="6">
    <location>
        <begin position="269"/>
        <end position="288"/>
    </location>
</feature>
<dbReference type="eggNOG" id="ENOG502SJRU">
    <property type="taxonomic scope" value="Eukaryota"/>
</dbReference>
<keyword evidence="9" id="KW-1185">Reference proteome</keyword>
<evidence type="ECO:0000256" key="4">
    <source>
        <dbReference type="ARBA" id="ARBA00023136"/>
    </source>
</evidence>
<keyword evidence="2 6" id="KW-0812">Transmembrane</keyword>
<organism evidence="8 9">
    <name type="scientific">Eutypa lata (strain UCR-EL1)</name>
    <name type="common">Grapevine dieback disease fungus</name>
    <name type="synonym">Eutypa armeniacae</name>
    <dbReference type="NCBI Taxonomy" id="1287681"/>
    <lineage>
        <taxon>Eukaryota</taxon>
        <taxon>Fungi</taxon>
        <taxon>Dikarya</taxon>
        <taxon>Ascomycota</taxon>
        <taxon>Pezizomycotina</taxon>
        <taxon>Sordariomycetes</taxon>
        <taxon>Xylariomycetidae</taxon>
        <taxon>Xylariales</taxon>
        <taxon>Diatrypaceae</taxon>
        <taxon>Eutypa</taxon>
    </lineage>
</organism>
<sequence>MVYHDIDIPLPAFIAIDWVGMTLALIPIVLRLWLRFTEAKPQSWSRDLSDGLVLFSWLSGMVLISINTWKNSLRQRYIHSPSDELNYGVPRPMSSHLLYVSWISLFFIYISLWAAKFALLAFYATLLTRVQTRVARSVLIGVSAFTGATFALHMILLTAWCAPISSNWDIEGHLCSAVHDIKSVSISTAANIATDLAILVLPLFQLISLIRNRPSLTAMRTKTGKAEIGGIVLVLCMAALSIIAALARWVTLDLVQNVPKANITHTIDVWALVEIVASLLARAGWLAHPKTCDFGDKMPGS</sequence>
<dbReference type="KEGG" id="ela:UCREL1_2586"/>
<feature type="transmembrane region" description="Helical" evidence="6">
    <location>
        <begin position="12"/>
        <end position="30"/>
    </location>
</feature>
<comment type="similarity">
    <text evidence="5">Belongs to the SAT4 family.</text>
</comment>
<reference evidence="9" key="1">
    <citation type="journal article" date="2013" name="Genome Announc.">
        <title>Draft genome sequence of the grapevine dieback fungus Eutypa lata UCR-EL1.</title>
        <authorList>
            <person name="Blanco-Ulate B."/>
            <person name="Rolshausen P.E."/>
            <person name="Cantu D."/>
        </authorList>
    </citation>
    <scope>NUCLEOTIDE SEQUENCE [LARGE SCALE GENOMIC DNA]</scope>
    <source>
        <strain evidence="9">UCR-EL1</strain>
    </source>
</reference>
<feature type="transmembrane region" description="Helical" evidence="6">
    <location>
        <begin position="228"/>
        <end position="249"/>
    </location>
</feature>
<dbReference type="Proteomes" id="UP000012174">
    <property type="component" value="Unassembled WGS sequence"/>
</dbReference>
<proteinExistence type="inferred from homology"/>
<dbReference type="InterPro" id="IPR049326">
    <property type="entry name" value="Rhodopsin_dom_fungi"/>
</dbReference>
<evidence type="ECO:0000256" key="2">
    <source>
        <dbReference type="ARBA" id="ARBA00022692"/>
    </source>
</evidence>
<accession>M7TUL9</accession>
<dbReference type="OMA" id="PKANITH"/>
<evidence type="ECO:0000313" key="8">
    <source>
        <dbReference type="EMBL" id="EMR70380.1"/>
    </source>
</evidence>
<dbReference type="PANTHER" id="PTHR33048:SF92">
    <property type="entry name" value="INTEGRAL MEMBRANE PROTEIN"/>
    <property type="match status" value="1"/>
</dbReference>
<name>M7TUL9_EUTLA</name>
<evidence type="ECO:0000256" key="1">
    <source>
        <dbReference type="ARBA" id="ARBA00004141"/>
    </source>
</evidence>
<dbReference type="GO" id="GO:0016020">
    <property type="term" value="C:membrane"/>
    <property type="evidence" value="ECO:0007669"/>
    <property type="project" value="UniProtKB-SubCell"/>
</dbReference>
<comment type="subcellular location">
    <subcellularLocation>
        <location evidence="1">Membrane</location>
        <topology evidence="1">Multi-pass membrane protein</topology>
    </subcellularLocation>
</comment>
<dbReference type="InterPro" id="IPR052337">
    <property type="entry name" value="SAT4-like"/>
</dbReference>
<feature type="transmembrane region" description="Helical" evidence="6">
    <location>
        <begin position="185"/>
        <end position="207"/>
    </location>
</feature>
<dbReference type="Pfam" id="PF20684">
    <property type="entry name" value="Fung_rhodopsin"/>
    <property type="match status" value="1"/>
</dbReference>
<dbReference type="AlphaFoldDB" id="M7TUL9"/>
<dbReference type="EMBL" id="KB705879">
    <property type="protein sequence ID" value="EMR70380.1"/>
    <property type="molecule type" value="Genomic_DNA"/>
</dbReference>
<feature type="transmembrane region" description="Helical" evidence="6">
    <location>
        <begin position="99"/>
        <end position="126"/>
    </location>
</feature>
<evidence type="ECO:0000259" key="7">
    <source>
        <dbReference type="Pfam" id="PF20684"/>
    </source>
</evidence>
<keyword evidence="3 6" id="KW-1133">Transmembrane helix</keyword>
<evidence type="ECO:0000256" key="3">
    <source>
        <dbReference type="ARBA" id="ARBA00022989"/>
    </source>
</evidence>
<protein>
    <recommendedName>
        <fullName evidence="7">Rhodopsin domain-containing protein</fullName>
    </recommendedName>
</protein>